<feature type="compositionally biased region" description="Acidic residues" evidence="2">
    <location>
        <begin position="799"/>
        <end position="812"/>
    </location>
</feature>
<evidence type="ECO:0000256" key="2">
    <source>
        <dbReference type="SAM" id="MobiDB-lite"/>
    </source>
</evidence>
<name>N1QCU5_PSEFD</name>
<gene>
    <name evidence="3" type="ORF">MYCFIDRAFT_170813</name>
</gene>
<feature type="compositionally biased region" description="Polar residues" evidence="2">
    <location>
        <begin position="49"/>
        <end position="68"/>
    </location>
</feature>
<keyword evidence="1" id="KW-0175">Coiled coil</keyword>
<evidence type="ECO:0000313" key="3">
    <source>
        <dbReference type="EMBL" id="EME89358.1"/>
    </source>
</evidence>
<evidence type="ECO:0000256" key="1">
    <source>
        <dbReference type="SAM" id="Coils"/>
    </source>
</evidence>
<feature type="compositionally biased region" description="Basic and acidic residues" evidence="2">
    <location>
        <begin position="234"/>
        <end position="249"/>
    </location>
</feature>
<proteinExistence type="predicted"/>
<dbReference type="RefSeq" id="XP_007922021.1">
    <property type="nucleotide sequence ID" value="XM_007923830.1"/>
</dbReference>
<keyword evidence="4" id="KW-1185">Reference proteome</keyword>
<feature type="compositionally biased region" description="Basic residues" evidence="2">
    <location>
        <begin position="359"/>
        <end position="371"/>
    </location>
</feature>
<feature type="compositionally biased region" description="Basic residues" evidence="2">
    <location>
        <begin position="88"/>
        <end position="99"/>
    </location>
</feature>
<dbReference type="Proteomes" id="UP000016932">
    <property type="component" value="Unassembled WGS sequence"/>
</dbReference>
<feature type="compositionally biased region" description="Basic and acidic residues" evidence="2">
    <location>
        <begin position="385"/>
        <end position="396"/>
    </location>
</feature>
<feature type="compositionally biased region" description="Basic and acidic residues" evidence="2">
    <location>
        <begin position="100"/>
        <end position="111"/>
    </location>
</feature>
<feature type="coiled-coil region" evidence="1">
    <location>
        <begin position="598"/>
        <end position="635"/>
    </location>
</feature>
<accession>N1QCU5</accession>
<protein>
    <submittedName>
        <fullName evidence="3">Uncharacterized protein</fullName>
    </submittedName>
</protein>
<dbReference type="OrthoDB" id="3939134at2759"/>
<dbReference type="EMBL" id="KB446555">
    <property type="protein sequence ID" value="EME89358.1"/>
    <property type="molecule type" value="Genomic_DNA"/>
</dbReference>
<dbReference type="GeneID" id="19332543"/>
<feature type="region of interest" description="Disordered" evidence="2">
    <location>
        <begin position="793"/>
        <end position="812"/>
    </location>
</feature>
<dbReference type="eggNOG" id="ENOG502T521">
    <property type="taxonomic scope" value="Eukaryota"/>
</dbReference>
<dbReference type="AlphaFoldDB" id="N1QCU5"/>
<dbReference type="VEuPathDB" id="FungiDB:MYCFIDRAFT_170813"/>
<dbReference type="KEGG" id="pfj:MYCFIDRAFT_170813"/>
<organism evidence="3 4">
    <name type="scientific">Pseudocercospora fijiensis (strain CIRAD86)</name>
    <name type="common">Black leaf streak disease fungus</name>
    <name type="synonym">Mycosphaerella fijiensis</name>
    <dbReference type="NCBI Taxonomy" id="383855"/>
    <lineage>
        <taxon>Eukaryota</taxon>
        <taxon>Fungi</taxon>
        <taxon>Dikarya</taxon>
        <taxon>Ascomycota</taxon>
        <taxon>Pezizomycotina</taxon>
        <taxon>Dothideomycetes</taxon>
        <taxon>Dothideomycetidae</taxon>
        <taxon>Mycosphaerellales</taxon>
        <taxon>Mycosphaerellaceae</taxon>
        <taxon>Pseudocercospora</taxon>
    </lineage>
</organism>
<evidence type="ECO:0000313" key="4">
    <source>
        <dbReference type="Proteomes" id="UP000016932"/>
    </source>
</evidence>
<feature type="region of interest" description="Disordered" evidence="2">
    <location>
        <begin position="49"/>
        <end position="397"/>
    </location>
</feature>
<reference evidence="3 4" key="1">
    <citation type="journal article" date="2012" name="PLoS Pathog.">
        <title>Diverse lifestyles and strategies of plant pathogenesis encoded in the genomes of eighteen Dothideomycetes fungi.</title>
        <authorList>
            <person name="Ohm R.A."/>
            <person name="Feau N."/>
            <person name="Henrissat B."/>
            <person name="Schoch C.L."/>
            <person name="Horwitz B.A."/>
            <person name="Barry K.W."/>
            <person name="Condon B.J."/>
            <person name="Copeland A.C."/>
            <person name="Dhillon B."/>
            <person name="Glaser F."/>
            <person name="Hesse C.N."/>
            <person name="Kosti I."/>
            <person name="LaButti K."/>
            <person name="Lindquist E.A."/>
            <person name="Lucas S."/>
            <person name="Salamov A.A."/>
            <person name="Bradshaw R.E."/>
            <person name="Ciuffetti L."/>
            <person name="Hamelin R.C."/>
            <person name="Kema G.H.J."/>
            <person name="Lawrence C."/>
            <person name="Scott J.A."/>
            <person name="Spatafora J.W."/>
            <person name="Turgeon B.G."/>
            <person name="de Wit P.J.G.M."/>
            <person name="Zhong S."/>
            <person name="Goodwin S.B."/>
            <person name="Grigoriev I.V."/>
        </authorList>
    </citation>
    <scope>NUCLEOTIDE SEQUENCE [LARGE SCALE GENOMIC DNA]</scope>
    <source>
        <strain evidence="3 4">CIRAD86</strain>
    </source>
</reference>
<dbReference type="HOGENOM" id="CLU_318596_0_0_1"/>
<sequence>MEVEGVQRLLLLGDSAQLESLRQGAGAGAGASVASCDHCRSLSPCATASRNSARVSEMNTSTQSNKPDQTCRRVTKLYRRDSFAMPPAKKRRNGALKRVLHAEPPKPEPMQRRLPKAARRDPYAMDESPEKPMASRKRVVMPGAEISPLKKRKAGPKPDAAAQNPVDAEQVAPTKHSKVSVTPRAERESPRKATRRRGPKDHEPHPGRRLAQEQASEQFEGDDASSDGLSVGQHDPERGRKVADAESLRPSEQQTTPQRKRGRPPKAPSSAEGTNGVQLEEIIADIEPSSAKRRSPRLTMKEKLAKLGNHSNAPMPPIERIGTSEVVFPEEENQPFADNSTQVGDEDADGGIVEEKSTRAHAKGKLRSPAKFRRDPDEQLSSSDESQHANAEDKATNAHFLGQWPVLRKIFAAARRRNIRSKSGKKRSNDNVEMEEDVAEALHACCQVEYKLTRLRDTEHATEQIQDPSNELNDLMERINILCNKERGSQADLDDENLARCIYVHLIDKVVDLLRHMMSCYKTIDQDDSVLASTMSLAHTRTCTRVMNTILEMGRVAKKRKLPSANERLRKSIEKDILRPLGKVVKVFISYLSVITRQQQLEEAQAQERQEREQLRLERRRKREERRERDQYEDLRKKWGMLHTERRRAEGGCLTMAKQRHLQYKESEPEVDQNGNLFERVEVFRTRAPGPSPAAIAQIRAGKTFRPWSSEALLALVNGLKRWSDDEEMVFTRIIREHCTRGGLLVDRNVTEIVVAAADLKELLSRSQEQNDGHVQDWVRKIPLWTEPRSLLRPVGQENGEEEDADDTDEVEAEAEEDVEAAMHNCNAIPWGGIAVMPHPPSRISIANPMQIITYYRLVFCTHHNAEFVPRRQHSLSSVRASPNTLSSQPYPRLLRMRRLVDASLAASRSLPA</sequence>